<evidence type="ECO:0000313" key="2">
    <source>
        <dbReference type="Proteomes" id="UP001159363"/>
    </source>
</evidence>
<accession>A0ABQ9GQU6</accession>
<name>A0ABQ9GQU6_9NEOP</name>
<gene>
    <name evidence="1" type="ORF">PR048_025249</name>
</gene>
<dbReference type="Proteomes" id="UP001159363">
    <property type="component" value="Chromosome 9"/>
</dbReference>
<proteinExistence type="predicted"/>
<reference evidence="1 2" key="1">
    <citation type="submission" date="2023-02" db="EMBL/GenBank/DDBJ databases">
        <title>LHISI_Scaffold_Assembly.</title>
        <authorList>
            <person name="Stuart O.P."/>
            <person name="Cleave R."/>
            <person name="Magrath M.J.L."/>
            <person name="Mikheyev A.S."/>
        </authorList>
    </citation>
    <scope>NUCLEOTIDE SEQUENCE [LARGE SCALE GENOMIC DNA]</scope>
    <source>
        <strain evidence="1">Daus_M_001</strain>
        <tissue evidence="1">Leg muscle</tissue>
    </source>
</reference>
<comment type="caution">
    <text evidence="1">The sequence shown here is derived from an EMBL/GenBank/DDBJ whole genome shotgun (WGS) entry which is preliminary data.</text>
</comment>
<evidence type="ECO:0000313" key="1">
    <source>
        <dbReference type="EMBL" id="KAJ8874400.1"/>
    </source>
</evidence>
<organism evidence="1 2">
    <name type="scientific">Dryococelus australis</name>
    <dbReference type="NCBI Taxonomy" id="614101"/>
    <lineage>
        <taxon>Eukaryota</taxon>
        <taxon>Metazoa</taxon>
        <taxon>Ecdysozoa</taxon>
        <taxon>Arthropoda</taxon>
        <taxon>Hexapoda</taxon>
        <taxon>Insecta</taxon>
        <taxon>Pterygota</taxon>
        <taxon>Neoptera</taxon>
        <taxon>Polyneoptera</taxon>
        <taxon>Phasmatodea</taxon>
        <taxon>Verophasmatodea</taxon>
        <taxon>Anareolatae</taxon>
        <taxon>Phasmatidae</taxon>
        <taxon>Eurycanthinae</taxon>
        <taxon>Dryococelus</taxon>
    </lineage>
</organism>
<sequence length="110" mass="12450">MKSKKTVFNHFWLDATVNPEFASWLCKVEGNANQAFCSVCKRTFQLSNMGQQAVVSHSKGPKHLEFIGHSTLNDTEEQRMQVLQDEKLCKQNLATPDLDSFVCKSDISRA</sequence>
<protein>
    <submittedName>
        <fullName evidence="1">Uncharacterized protein</fullName>
    </submittedName>
</protein>
<dbReference type="EMBL" id="JARBHB010000010">
    <property type="protein sequence ID" value="KAJ8874400.1"/>
    <property type="molecule type" value="Genomic_DNA"/>
</dbReference>
<keyword evidence="2" id="KW-1185">Reference proteome</keyword>